<proteinExistence type="predicted"/>
<name>A0ABM7R6S7_9BACT</name>
<dbReference type="SUPFAM" id="SSF48695">
    <property type="entry name" value="Multiheme cytochromes"/>
    <property type="match status" value="1"/>
</dbReference>
<dbReference type="Proteomes" id="UP001374893">
    <property type="component" value="Chromosome"/>
</dbReference>
<feature type="signal peptide" evidence="5">
    <location>
        <begin position="1"/>
        <end position="23"/>
    </location>
</feature>
<dbReference type="PANTHER" id="PTHR33546:SF1">
    <property type="entry name" value="LARGE, MULTIFUNCTIONAL SECRETED PROTEIN"/>
    <property type="match status" value="1"/>
</dbReference>
<dbReference type="InterPro" id="IPR036909">
    <property type="entry name" value="Cyt_c-like_dom_sf"/>
</dbReference>
<evidence type="ECO:0000256" key="2">
    <source>
        <dbReference type="ARBA" id="ARBA00022723"/>
    </source>
</evidence>
<dbReference type="EMBL" id="AP024702">
    <property type="protein sequence ID" value="BCX46271.1"/>
    <property type="molecule type" value="Genomic_DNA"/>
</dbReference>
<dbReference type="PROSITE" id="PS51007">
    <property type="entry name" value="CYTC"/>
    <property type="match status" value="3"/>
</dbReference>
<dbReference type="Pfam" id="PF00034">
    <property type="entry name" value="Cytochrom_C"/>
    <property type="match status" value="1"/>
</dbReference>
<evidence type="ECO:0000259" key="6">
    <source>
        <dbReference type="PROSITE" id="PS51007"/>
    </source>
</evidence>
<evidence type="ECO:0000256" key="5">
    <source>
        <dbReference type="SAM" id="SignalP"/>
    </source>
</evidence>
<sequence length="763" mass="82456">MNLARATGIGSLAFLLVSSPAAAEPVVAGLHRNDQLSERDKGHLLISELRCAACHEGLGQAPSAPDLRGIGERVDAAFLEKFILAPATHDPGTNMPDVLGDAAGEERQQLAESLSAYLLSVPRQAPSEEKLAAGDPERGKELYHQAGCIACHSPLDGEGEALPGDVGLAHVPTKYFRHGLVEFLQDPVKFRPAGRMPNMGLSRSEASDLAAFLLGPDAKDSPVEKPESPHTLVEAGEKAFAELKCASCHDTDSSYKPLLSPAGNDLDLSKGCLSASPGSAPNYGLSEAQRESIRVALGKEDKPPAPADAVKMRLTQLNCISCHQRDDFGGVPQSRDGYFHSTEEALGNESRIPPPLTLAGAKLKPAWMNKVLYEGEQVRPYMTTRMPQYGTEALDGLTELFGKADEMEPFEFAELDRESAPMMRNGGHLLVGNQGLNCIACHNFNGKESPGMKGLDLMTSYQRLQPAWFDAFMRNPGKLRPGIIMPSFWPDGKAVQTEILEGDTDEQIRALWHFFSLGRSARDPAGLKAEDSRLVVTDKARTYRGRSSVAGYRGIAVGFPGGLNYALNAQTGALSALWTGEFVKVGWQGQGPGNFNPIGRAIQLAQDVPLLPEPKDPWPLHPVRSKEVPVNPDPLYPRQHGYAFKGYSIGKGGVPTFRYQIGDVRVEDSSVPLVGGFLPALRRTLTFESPEATELYFRILTGGIEKDDSGAFRTKEVAVASDSETPESILRPAADESADKELIFKLAIPAGKSSHSFTYSILR</sequence>
<evidence type="ECO:0000256" key="3">
    <source>
        <dbReference type="ARBA" id="ARBA00023004"/>
    </source>
</evidence>
<keyword evidence="1 4" id="KW-0349">Heme</keyword>
<evidence type="ECO:0000256" key="1">
    <source>
        <dbReference type="ARBA" id="ARBA00022617"/>
    </source>
</evidence>
<keyword evidence="8" id="KW-1185">Reference proteome</keyword>
<dbReference type="SUPFAM" id="SSF46626">
    <property type="entry name" value="Cytochrome c"/>
    <property type="match status" value="4"/>
</dbReference>
<evidence type="ECO:0000256" key="4">
    <source>
        <dbReference type="PROSITE-ProRule" id="PRU00433"/>
    </source>
</evidence>
<feature type="domain" description="Cytochrome c" evidence="6">
    <location>
        <begin position="134"/>
        <end position="217"/>
    </location>
</feature>
<gene>
    <name evidence="7" type="ORF">HAHE_01790</name>
</gene>
<keyword evidence="3 4" id="KW-0408">Iron</keyword>
<accession>A0ABM7R6S7</accession>
<reference evidence="7 8" key="1">
    <citation type="submission" date="2021-06" db="EMBL/GenBank/DDBJ databases">
        <title>Complete genome of Haloferula helveola possessing various polysaccharide degrading enzymes.</title>
        <authorList>
            <person name="Takami H."/>
            <person name="Huang C."/>
            <person name="Hamasaki K."/>
        </authorList>
    </citation>
    <scope>NUCLEOTIDE SEQUENCE [LARGE SCALE GENOMIC DNA]</scope>
    <source>
        <strain evidence="7 8">CN-1</strain>
    </source>
</reference>
<dbReference type="InterPro" id="IPR009056">
    <property type="entry name" value="Cyt_c-like_dom"/>
</dbReference>
<evidence type="ECO:0000313" key="8">
    <source>
        <dbReference type="Proteomes" id="UP001374893"/>
    </source>
</evidence>
<dbReference type="InterPro" id="IPR036280">
    <property type="entry name" value="Multihaem_cyt_sf"/>
</dbReference>
<protein>
    <submittedName>
        <fullName evidence="7">Cytochrome c</fullName>
    </submittedName>
</protein>
<keyword evidence="2 4" id="KW-0479">Metal-binding</keyword>
<organism evidence="7 8">
    <name type="scientific">Haloferula helveola</name>
    <dbReference type="NCBI Taxonomy" id="490095"/>
    <lineage>
        <taxon>Bacteria</taxon>
        <taxon>Pseudomonadati</taxon>
        <taxon>Verrucomicrobiota</taxon>
        <taxon>Verrucomicrobiia</taxon>
        <taxon>Verrucomicrobiales</taxon>
        <taxon>Verrucomicrobiaceae</taxon>
        <taxon>Haloferula</taxon>
    </lineage>
</organism>
<dbReference type="Gene3D" id="1.10.760.10">
    <property type="entry name" value="Cytochrome c-like domain"/>
    <property type="match status" value="4"/>
</dbReference>
<feature type="domain" description="Cytochrome c" evidence="6">
    <location>
        <begin position="231"/>
        <end position="405"/>
    </location>
</feature>
<feature type="domain" description="Cytochrome c" evidence="6">
    <location>
        <begin position="37"/>
        <end position="122"/>
    </location>
</feature>
<dbReference type="PANTHER" id="PTHR33546">
    <property type="entry name" value="LARGE, MULTIFUNCTIONAL SECRETED PROTEIN-RELATED"/>
    <property type="match status" value="1"/>
</dbReference>
<feature type="chain" id="PRO_5047473318" evidence="5">
    <location>
        <begin position="24"/>
        <end position="763"/>
    </location>
</feature>
<keyword evidence="5" id="KW-0732">Signal</keyword>
<evidence type="ECO:0000313" key="7">
    <source>
        <dbReference type="EMBL" id="BCX46271.1"/>
    </source>
</evidence>